<comment type="caution">
    <text evidence="1">The sequence shown here is derived from an EMBL/GenBank/DDBJ whole genome shotgun (WGS) entry which is preliminary data.</text>
</comment>
<reference evidence="1" key="1">
    <citation type="submission" date="2021-09" db="EMBL/GenBank/DDBJ databases">
        <title>The genome of Mauremys mutica provides insights into the evolution of semi-aquatic lifestyle.</title>
        <authorList>
            <person name="Gong S."/>
            <person name="Gao Y."/>
        </authorList>
    </citation>
    <scope>NUCLEOTIDE SEQUENCE</scope>
    <source>
        <strain evidence="1">MM-2020</strain>
        <tissue evidence="1">Muscle</tissue>
    </source>
</reference>
<sequence length="127" mass="14909">MGVNSCHGESITLTLCRYCRNTDNLVMNTFHPSDRCSLKNIRTLFKSWNLSIIPHNTARHALMNQMRCKNFILQSLYLLQMWLIQASSKAGLYRVPILMTVASWMTDFVHWRGLCSCIFKRYHTCWC</sequence>
<dbReference type="AlphaFoldDB" id="A0A9D4AS62"/>
<evidence type="ECO:0000313" key="1">
    <source>
        <dbReference type="EMBL" id="KAH1166546.1"/>
    </source>
</evidence>
<name>A0A9D4AS62_9SAUR</name>
<protein>
    <submittedName>
        <fullName evidence="1">Uncharacterized protein</fullName>
    </submittedName>
</protein>
<dbReference type="EMBL" id="JAHDVG010000487">
    <property type="protein sequence ID" value="KAH1166546.1"/>
    <property type="molecule type" value="Genomic_DNA"/>
</dbReference>
<proteinExistence type="predicted"/>
<keyword evidence="2" id="KW-1185">Reference proteome</keyword>
<organism evidence="1 2">
    <name type="scientific">Mauremys mutica</name>
    <name type="common">yellowpond turtle</name>
    <dbReference type="NCBI Taxonomy" id="74926"/>
    <lineage>
        <taxon>Eukaryota</taxon>
        <taxon>Metazoa</taxon>
        <taxon>Chordata</taxon>
        <taxon>Craniata</taxon>
        <taxon>Vertebrata</taxon>
        <taxon>Euteleostomi</taxon>
        <taxon>Archelosauria</taxon>
        <taxon>Testudinata</taxon>
        <taxon>Testudines</taxon>
        <taxon>Cryptodira</taxon>
        <taxon>Durocryptodira</taxon>
        <taxon>Testudinoidea</taxon>
        <taxon>Geoemydidae</taxon>
        <taxon>Geoemydinae</taxon>
        <taxon>Mauremys</taxon>
    </lineage>
</organism>
<dbReference type="Proteomes" id="UP000827986">
    <property type="component" value="Unassembled WGS sequence"/>
</dbReference>
<evidence type="ECO:0000313" key="2">
    <source>
        <dbReference type="Proteomes" id="UP000827986"/>
    </source>
</evidence>
<gene>
    <name evidence="1" type="ORF">KIL84_015718</name>
</gene>
<accession>A0A9D4AS62</accession>